<dbReference type="EMBL" id="IACK01083792">
    <property type="protein sequence ID" value="LAA81667.1"/>
    <property type="molecule type" value="Transcribed_RNA"/>
</dbReference>
<feature type="coiled-coil region" evidence="1">
    <location>
        <begin position="4"/>
        <end position="31"/>
    </location>
</feature>
<protein>
    <recommendedName>
        <fullName evidence="3">L1 transposable element RRM domain-containing protein</fullName>
    </recommendedName>
</protein>
<evidence type="ECO:0008006" key="3">
    <source>
        <dbReference type="Google" id="ProtNLM"/>
    </source>
</evidence>
<evidence type="ECO:0000256" key="1">
    <source>
        <dbReference type="SAM" id="Coils"/>
    </source>
</evidence>
<accession>A0A2D4IBS7</accession>
<name>A0A2D4IBS7_MICLE</name>
<sequence length="165" mass="19926">MKKIKEIEKRTEQTEKKLETVDQEIKIVSKEMEDSLIYIKIDKAALYLRFQNIVEIKDEDLALVMAEILTKALDRDKEEMLKEMDNVYRVSTSYARKNKLPKEVHIRFTRRKVQDIIYKISREEAIVYKGKEIQILKEIPRRVREQRKDYKFLATQLNKRDILFC</sequence>
<dbReference type="EMBL" id="IACK01083793">
    <property type="protein sequence ID" value="LAA81669.1"/>
    <property type="molecule type" value="Transcribed_RNA"/>
</dbReference>
<organism evidence="2">
    <name type="scientific">Micrurus lemniscatus lemniscatus</name>
    <dbReference type="NCBI Taxonomy" id="129467"/>
    <lineage>
        <taxon>Eukaryota</taxon>
        <taxon>Metazoa</taxon>
        <taxon>Chordata</taxon>
        <taxon>Craniata</taxon>
        <taxon>Vertebrata</taxon>
        <taxon>Euteleostomi</taxon>
        <taxon>Lepidosauria</taxon>
        <taxon>Squamata</taxon>
        <taxon>Bifurcata</taxon>
        <taxon>Unidentata</taxon>
        <taxon>Episquamata</taxon>
        <taxon>Toxicofera</taxon>
        <taxon>Serpentes</taxon>
        <taxon>Colubroidea</taxon>
        <taxon>Elapidae</taxon>
        <taxon>Elapinae</taxon>
        <taxon>Micrurus</taxon>
    </lineage>
</organism>
<dbReference type="AlphaFoldDB" id="A0A2D4IBS7"/>
<keyword evidence="1" id="KW-0175">Coiled coil</keyword>
<evidence type="ECO:0000313" key="2">
    <source>
        <dbReference type="EMBL" id="LAA81669.1"/>
    </source>
</evidence>
<reference evidence="2" key="1">
    <citation type="submission" date="2017-07" db="EMBL/GenBank/DDBJ databases">
        <authorList>
            <person name="Mikheyev A."/>
            <person name="Grau M."/>
        </authorList>
    </citation>
    <scope>NUCLEOTIDE SEQUENCE</scope>
    <source>
        <tissue evidence="2">Venom_gland</tissue>
    </source>
</reference>
<dbReference type="Gene3D" id="3.30.70.1820">
    <property type="entry name" value="L1 transposable element, RRM domain"/>
    <property type="match status" value="1"/>
</dbReference>
<reference evidence="2" key="2">
    <citation type="submission" date="2017-11" db="EMBL/GenBank/DDBJ databases">
        <title>Coralsnake Venomics: Analyses of Venom Gland Transcriptomes and Proteomes of Six Brazilian Taxa.</title>
        <authorList>
            <person name="Aird S.D."/>
            <person name="Jorge da Silva N."/>
            <person name="Qiu L."/>
            <person name="Villar-Briones A."/>
            <person name="Aparecida-Saddi V."/>
            <person name="Campos-Telles M.P."/>
            <person name="Grau M."/>
            <person name="Mikheyev A.S."/>
        </authorList>
    </citation>
    <scope>NUCLEOTIDE SEQUENCE</scope>
    <source>
        <tissue evidence="2">Venom_gland</tissue>
    </source>
</reference>
<proteinExistence type="predicted"/>